<name>A0AB39QZ52_9ACTN</name>
<accession>A0AB39QZ52</accession>
<evidence type="ECO:0008006" key="3">
    <source>
        <dbReference type="Google" id="ProtNLM"/>
    </source>
</evidence>
<dbReference type="EMBL" id="CP163441">
    <property type="protein sequence ID" value="XDQ47905.1"/>
    <property type="molecule type" value="Genomic_DNA"/>
</dbReference>
<reference evidence="2" key="1">
    <citation type="submission" date="2024-07" db="EMBL/GenBank/DDBJ databases">
        <authorList>
            <person name="Yu S.T."/>
        </authorList>
    </citation>
    <scope>NUCLEOTIDE SEQUENCE</scope>
    <source>
        <strain evidence="2">R39</strain>
    </source>
</reference>
<gene>
    <name evidence="2" type="ORF">AB5J52_39710</name>
</gene>
<organism evidence="2">
    <name type="scientific">Streptomyces sp. R39</name>
    <dbReference type="NCBI Taxonomy" id="3238631"/>
    <lineage>
        <taxon>Bacteria</taxon>
        <taxon>Bacillati</taxon>
        <taxon>Actinomycetota</taxon>
        <taxon>Actinomycetes</taxon>
        <taxon>Kitasatosporales</taxon>
        <taxon>Streptomycetaceae</taxon>
        <taxon>Streptomyces</taxon>
    </lineage>
</organism>
<proteinExistence type="predicted"/>
<protein>
    <recommendedName>
        <fullName evidence="3">BON domain-containing protein</fullName>
    </recommendedName>
</protein>
<dbReference type="AlphaFoldDB" id="A0AB39QZ52"/>
<feature type="region of interest" description="Disordered" evidence="1">
    <location>
        <begin position="65"/>
        <end position="85"/>
    </location>
</feature>
<sequence>MNRPTTSPCYEIRVRGHLSPTLLGAFPGLHAETEGSATVLTGTLPDQSALHGVLAQIESLGLELTGLRRRGDPPANGRGRGEGRA</sequence>
<evidence type="ECO:0000313" key="2">
    <source>
        <dbReference type="EMBL" id="XDQ47905.1"/>
    </source>
</evidence>
<dbReference type="RefSeq" id="WP_362752390.1">
    <property type="nucleotide sequence ID" value="NZ_CP163441.1"/>
</dbReference>
<evidence type="ECO:0000256" key="1">
    <source>
        <dbReference type="SAM" id="MobiDB-lite"/>
    </source>
</evidence>